<dbReference type="PANTHER" id="PTHR46712">
    <property type="entry name" value="PHOSPHATIDYLGLYCEROPHOSPHATASE AND PROTEIN-TYROSINE PHOSPHATASE 1"/>
    <property type="match status" value="1"/>
</dbReference>
<dbReference type="CDD" id="cd14524">
    <property type="entry name" value="PTPMT1"/>
    <property type="match status" value="1"/>
</dbReference>
<keyword evidence="11" id="KW-1185">Reference proteome</keyword>
<dbReference type="Proteomes" id="UP000695022">
    <property type="component" value="Unplaced"/>
</dbReference>
<evidence type="ECO:0000313" key="11">
    <source>
        <dbReference type="Proteomes" id="UP000695022"/>
    </source>
</evidence>
<keyword evidence="4" id="KW-0904">Protein phosphatase</keyword>
<evidence type="ECO:0000313" key="12">
    <source>
        <dbReference type="RefSeq" id="XP_014681520.1"/>
    </source>
</evidence>
<dbReference type="InterPro" id="IPR000387">
    <property type="entry name" value="Tyr_Pase_dom"/>
</dbReference>
<organism evidence="11 12">
    <name type="scientific">Priapulus caudatus</name>
    <name type="common">Priapulid worm</name>
    <dbReference type="NCBI Taxonomy" id="37621"/>
    <lineage>
        <taxon>Eukaryota</taxon>
        <taxon>Metazoa</taxon>
        <taxon>Ecdysozoa</taxon>
        <taxon>Scalidophora</taxon>
        <taxon>Priapulida</taxon>
        <taxon>Priapulimorpha</taxon>
        <taxon>Priapulimorphida</taxon>
        <taxon>Priapulidae</taxon>
        <taxon>Priapulus</taxon>
    </lineage>
</organism>
<sequence>MIFSKMARFIFYPTLLYNVVMEKISLRCWFNRIDKHVILGALPFRSMNKQLVEDEKVKGIITCNEDHELEYFVNTKDEWAALGVAQLRLTCPDMVGSPSQEQLHRAVEFLNSFRNTENSVYVHCKAGRSRSATIVTCYLMQLHLWTPEEAVTYIKEKRPHIVIRSAQDIEIHQFYANNIKTLREQLQQET</sequence>
<evidence type="ECO:0000256" key="8">
    <source>
        <dbReference type="ARBA" id="ARBA00025707"/>
    </source>
</evidence>
<evidence type="ECO:0000259" key="10">
    <source>
        <dbReference type="PROSITE" id="PS50056"/>
    </source>
</evidence>
<evidence type="ECO:0000259" key="9">
    <source>
        <dbReference type="PROSITE" id="PS50054"/>
    </source>
</evidence>
<proteinExistence type="predicted"/>
<accession>A0ABM1FAP9</accession>
<keyword evidence="3" id="KW-0378">Hydrolase</keyword>
<dbReference type="InterPro" id="IPR020422">
    <property type="entry name" value="TYR_PHOSPHATASE_DUAL_dom"/>
</dbReference>
<protein>
    <submittedName>
        <fullName evidence="12">Phosphatidylglycerophosphatase and protein-tyrosine phosphatase 1-like isoform X1</fullName>
    </submittedName>
</protein>
<dbReference type="Pfam" id="PF00782">
    <property type="entry name" value="DSPc"/>
    <property type="match status" value="1"/>
</dbReference>
<gene>
    <name evidence="12" type="primary">LOC106821290</name>
</gene>
<dbReference type="InterPro" id="IPR042165">
    <property type="entry name" value="PTPMT1"/>
</dbReference>
<evidence type="ECO:0000256" key="7">
    <source>
        <dbReference type="ARBA" id="ARBA00023264"/>
    </source>
</evidence>
<feature type="domain" description="Tyrosine specific protein phosphatases" evidence="10">
    <location>
        <begin position="101"/>
        <end position="169"/>
    </location>
</feature>
<dbReference type="PANTHER" id="PTHR46712:SF1">
    <property type="entry name" value="PHOSPHATIDYLGLYCEROPHOSPHATASE AND PROTEIN-TYROSINE PHOSPHATASE 1"/>
    <property type="match status" value="1"/>
</dbReference>
<keyword evidence="5" id="KW-0443">Lipid metabolism</keyword>
<dbReference type="PROSITE" id="PS00383">
    <property type="entry name" value="TYR_PHOSPHATASE_1"/>
    <property type="match status" value="1"/>
</dbReference>
<name>A0ABM1FAP9_PRICU</name>
<keyword evidence="2" id="KW-0444">Lipid biosynthesis</keyword>
<evidence type="ECO:0000256" key="6">
    <source>
        <dbReference type="ARBA" id="ARBA00023209"/>
    </source>
</evidence>
<dbReference type="PROSITE" id="PS50054">
    <property type="entry name" value="TYR_PHOSPHATASE_DUAL"/>
    <property type="match status" value="1"/>
</dbReference>
<feature type="domain" description="Tyrosine-protein phosphatase" evidence="9">
    <location>
        <begin position="29"/>
        <end position="180"/>
    </location>
</feature>
<dbReference type="InterPro" id="IPR000340">
    <property type="entry name" value="Dual-sp_phosphatase_cat-dom"/>
</dbReference>
<evidence type="ECO:0000256" key="5">
    <source>
        <dbReference type="ARBA" id="ARBA00023098"/>
    </source>
</evidence>
<dbReference type="GeneID" id="106821290"/>
<comment type="pathway">
    <text evidence="1">Lipid metabolism.</text>
</comment>
<dbReference type="SMART" id="SM00404">
    <property type="entry name" value="PTPc_motif"/>
    <property type="match status" value="1"/>
</dbReference>
<evidence type="ECO:0000256" key="3">
    <source>
        <dbReference type="ARBA" id="ARBA00022801"/>
    </source>
</evidence>
<dbReference type="InterPro" id="IPR029021">
    <property type="entry name" value="Prot-tyrosine_phosphatase-like"/>
</dbReference>
<evidence type="ECO:0000256" key="2">
    <source>
        <dbReference type="ARBA" id="ARBA00022516"/>
    </source>
</evidence>
<dbReference type="SUPFAM" id="SSF52799">
    <property type="entry name" value="(Phosphotyrosine protein) phosphatases II"/>
    <property type="match status" value="1"/>
</dbReference>
<evidence type="ECO:0000256" key="4">
    <source>
        <dbReference type="ARBA" id="ARBA00022912"/>
    </source>
</evidence>
<keyword evidence="7" id="KW-1208">Phospholipid metabolism</keyword>
<dbReference type="InterPro" id="IPR003595">
    <property type="entry name" value="Tyr_Pase_cat"/>
</dbReference>
<dbReference type="InterPro" id="IPR016130">
    <property type="entry name" value="Tyr_Pase_AS"/>
</dbReference>
<dbReference type="PROSITE" id="PS50056">
    <property type="entry name" value="TYR_PHOSPHATASE_2"/>
    <property type="match status" value="1"/>
</dbReference>
<dbReference type="SMART" id="SM00195">
    <property type="entry name" value="DSPc"/>
    <property type="match status" value="1"/>
</dbReference>
<dbReference type="InterPro" id="IPR044596">
    <property type="entry name" value="PTPMT1-like"/>
</dbReference>
<reference evidence="12" key="1">
    <citation type="submission" date="2025-08" db="UniProtKB">
        <authorList>
            <consortium name="RefSeq"/>
        </authorList>
    </citation>
    <scope>IDENTIFICATION</scope>
</reference>
<dbReference type="RefSeq" id="XP_014681520.1">
    <property type="nucleotide sequence ID" value="XM_014826034.1"/>
</dbReference>
<keyword evidence="6" id="KW-0594">Phospholipid biosynthesis</keyword>
<dbReference type="Gene3D" id="3.90.190.10">
    <property type="entry name" value="Protein tyrosine phosphatase superfamily"/>
    <property type="match status" value="1"/>
</dbReference>
<evidence type="ECO:0000256" key="1">
    <source>
        <dbReference type="ARBA" id="ARBA00005189"/>
    </source>
</evidence>
<comment type="pathway">
    <text evidence="8">Phospholipid metabolism.</text>
</comment>